<keyword evidence="7 9" id="KW-0378">Hydrolase</keyword>
<evidence type="ECO:0000256" key="5">
    <source>
        <dbReference type="ARBA" id="ARBA00018429"/>
    </source>
</evidence>
<proteinExistence type="inferred from homology"/>
<dbReference type="EC" id="3.2.2.27" evidence="4 9"/>
<gene>
    <name evidence="9" type="primary">ung</name>
    <name evidence="13" type="ORF">CRV11_00145</name>
</gene>
<dbReference type="NCBIfam" id="TIGR00628">
    <property type="entry name" value="ung"/>
    <property type="match status" value="1"/>
</dbReference>
<keyword evidence="9" id="KW-0963">Cytoplasm</keyword>
<dbReference type="NCBIfam" id="NF003591">
    <property type="entry name" value="PRK05254.1-4"/>
    <property type="match status" value="1"/>
</dbReference>
<dbReference type="InterPro" id="IPR018085">
    <property type="entry name" value="Ura-DNA_Glyclase_AS"/>
</dbReference>
<evidence type="ECO:0000256" key="7">
    <source>
        <dbReference type="ARBA" id="ARBA00022801"/>
    </source>
</evidence>
<dbReference type="Proteomes" id="UP000296034">
    <property type="component" value="Unassembled WGS sequence"/>
</dbReference>
<feature type="active site" description="Proton acceptor" evidence="9 10">
    <location>
        <position position="64"/>
    </location>
</feature>
<dbReference type="AlphaFoldDB" id="A0A2P5SYC3"/>
<comment type="catalytic activity">
    <reaction evidence="1 9 11">
        <text>Hydrolyzes single-stranded DNA or mismatched double-stranded DNA and polynucleotides, releasing free uracil.</text>
        <dbReference type="EC" id="3.2.2.27"/>
    </reaction>
</comment>
<keyword evidence="8 9" id="KW-0234">DNA repair</keyword>
<dbReference type="FunFam" id="3.40.470.10:FF:000001">
    <property type="entry name" value="Uracil-DNA glycosylase"/>
    <property type="match status" value="1"/>
</dbReference>
<dbReference type="Gene3D" id="3.40.470.10">
    <property type="entry name" value="Uracil-DNA glycosylase-like domain"/>
    <property type="match status" value="1"/>
</dbReference>
<evidence type="ECO:0000313" key="13">
    <source>
        <dbReference type="EMBL" id="PPI87341.1"/>
    </source>
</evidence>
<accession>A0A2P5SYC3</accession>
<dbReference type="GO" id="GO:0005737">
    <property type="term" value="C:cytoplasm"/>
    <property type="evidence" value="ECO:0007669"/>
    <property type="project" value="UniProtKB-SubCell"/>
</dbReference>
<evidence type="ECO:0000256" key="9">
    <source>
        <dbReference type="HAMAP-Rule" id="MF_00148"/>
    </source>
</evidence>
<dbReference type="RefSeq" id="WP_136131337.1">
    <property type="nucleotide sequence ID" value="NZ_PDKS01000001.1"/>
</dbReference>
<evidence type="ECO:0000256" key="3">
    <source>
        <dbReference type="ARBA" id="ARBA00008184"/>
    </source>
</evidence>
<evidence type="ECO:0000256" key="10">
    <source>
        <dbReference type="PROSITE-ProRule" id="PRU10072"/>
    </source>
</evidence>
<evidence type="ECO:0000256" key="8">
    <source>
        <dbReference type="ARBA" id="ARBA00023204"/>
    </source>
</evidence>
<sequence>MNNMLTWRDVLAEEKKKLYFTNILELIKNKRSAGIQIYPAQKDVFNAFRLTELKDIKVVILGQDPYCRPKQAHGLAFSVLPEARIPPSLKNIYKELFHDIYDFKQPKHGFLGSWAKQGILLLNTILTVEEGKSFSHAKIGWEKFTNTVINIINKNCNKVIFLLWGLHAQNKGNIVDLHRHYILQTSHPSPKSANLGFLGCKHFSQTNNILITDGKQPIQWTPKLSNIDFSIHHNRF</sequence>
<reference evidence="13 14" key="1">
    <citation type="journal article" date="2018" name="Genome Biol. Evol.">
        <title>Cladogenesis and Genomic Streamlining in Extracellular Endosymbionts of Tropical Stink Bugs.</title>
        <authorList>
            <person name="Otero-Bravo A."/>
            <person name="Goffredi S."/>
            <person name="Sabree Z.L."/>
        </authorList>
    </citation>
    <scope>NUCLEOTIDE SEQUENCE [LARGE SCALE GENOMIC DNA]</scope>
    <source>
        <strain evidence="13 14">SoET</strain>
    </source>
</reference>
<comment type="similarity">
    <text evidence="3 9 11">Belongs to the uracil-DNA glycosylase (UDG) superfamily. UNG family.</text>
</comment>
<dbReference type="CDD" id="cd10027">
    <property type="entry name" value="UDG-F1-like"/>
    <property type="match status" value="1"/>
</dbReference>
<keyword evidence="6 9" id="KW-0227">DNA damage</keyword>
<evidence type="ECO:0000256" key="11">
    <source>
        <dbReference type="RuleBase" id="RU003780"/>
    </source>
</evidence>
<dbReference type="SUPFAM" id="SSF52141">
    <property type="entry name" value="Uracil-DNA glycosylase-like"/>
    <property type="match status" value="1"/>
</dbReference>
<dbReference type="EMBL" id="PDKS01000001">
    <property type="protein sequence ID" value="PPI87341.1"/>
    <property type="molecule type" value="Genomic_DNA"/>
</dbReference>
<dbReference type="NCBIfam" id="NF003588">
    <property type="entry name" value="PRK05254.1-1"/>
    <property type="match status" value="1"/>
</dbReference>
<dbReference type="PANTHER" id="PTHR11264">
    <property type="entry name" value="URACIL-DNA GLYCOSYLASE"/>
    <property type="match status" value="1"/>
</dbReference>
<dbReference type="SMART" id="SM00987">
    <property type="entry name" value="UreE_C"/>
    <property type="match status" value="1"/>
</dbReference>
<evidence type="ECO:0000256" key="1">
    <source>
        <dbReference type="ARBA" id="ARBA00001400"/>
    </source>
</evidence>
<dbReference type="HAMAP" id="MF_00148">
    <property type="entry name" value="UDG"/>
    <property type="match status" value="1"/>
</dbReference>
<dbReference type="PROSITE" id="PS00130">
    <property type="entry name" value="U_DNA_GLYCOSYLASE"/>
    <property type="match status" value="1"/>
</dbReference>
<protein>
    <recommendedName>
        <fullName evidence="5 9">Uracil-DNA glycosylase</fullName>
        <shortName evidence="9">UDG</shortName>
        <ecNumber evidence="4 9">3.2.2.27</ecNumber>
    </recommendedName>
</protein>
<dbReference type="InterPro" id="IPR036895">
    <property type="entry name" value="Uracil-DNA_glycosylase-like_sf"/>
</dbReference>
<evidence type="ECO:0000256" key="2">
    <source>
        <dbReference type="ARBA" id="ARBA00002631"/>
    </source>
</evidence>
<dbReference type="PANTHER" id="PTHR11264:SF0">
    <property type="entry name" value="URACIL-DNA GLYCOSYLASE"/>
    <property type="match status" value="1"/>
</dbReference>
<evidence type="ECO:0000256" key="4">
    <source>
        <dbReference type="ARBA" id="ARBA00012030"/>
    </source>
</evidence>
<dbReference type="GO" id="GO:0004844">
    <property type="term" value="F:uracil DNA N-glycosylase activity"/>
    <property type="evidence" value="ECO:0007669"/>
    <property type="project" value="UniProtKB-UniRule"/>
</dbReference>
<dbReference type="Pfam" id="PF03167">
    <property type="entry name" value="UDG"/>
    <property type="match status" value="1"/>
</dbReference>
<dbReference type="OrthoDB" id="9804372at2"/>
<evidence type="ECO:0000259" key="12">
    <source>
        <dbReference type="SMART" id="SM00986"/>
    </source>
</evidence>
<feature type="domain" description="Uracil-DNA glycosylase-like" evidence="12">
    <location>
        <begin position="49"/>
        <end position="210"/>
    </location>
</feature>
<organism evidence="13 14">
    <name type="scientific">Candidatus Pantoea edessiphila</name>
    <dbReference type="NCBI Taxonomy" id="2044610"/>
    <lineage>
        <taxon>Bacteria</taxon>
        <taxon>Pseudomonadati</taxon>
        <taxon>Pseudomonadota</taxon>
        <taxon>Gammaproteobacteria</taxon>
        <taxon>Enterobacterales</taxon>
        <taxon>Erwiniaceae</taxon>
        <taxon>Pantoea</taxon>
    </lineage>
</organism>
<dbReference type="NCBIfam" id="NF003592">
    <property type="entry name" value="PRK05254.1-5"/>
    <property type="match status" value="1"/>
</dbReference>
<dbReference type="SMART" id="SM00986">
    <property type="entry name" value="UDG"/>
    <property type="match status" value="1"/>
</dbReference>
<name>A0A2P5SYC3_9GAMM</name>
<dbReference type="GO" id="GO:0097510">
    <property type="term" value="P:base-excision repair, AP site formation via deaminated base removal"/>
    <property type="evidence" value="ECO:0007669"/>
    <property type="project" value="TreeGrafter"/>
</dbReference>
<evidence type="ECO:0000256" key="6">
    <source>
        <dbReference type="ARBA" id="ARBA00022763"/>
    </source>
</evidence>
<evidence type="ECO:0000313" key="14">
    <source>
        <dbReference type="Proteomes" id="UP000296034"/>
    </source>
</evidence>
<comment type="caution">
    <text evidence="13">The sequence shown here is derived from an EMBL/GenBank/DDBJ whole genome shotgun (WGS) entry which is preliminary data.</text>
</comment>
<comment type="subcellular location">
    <subcellularLocation>
        <location evidence="9">Cytoplasm</location>
    </subcellularLocation>
</comment>
<dbReference type="InterPro" id="IPR002043">
    <property type="entry name" value="UDG_fam1"/>
</dbReference>
<comment type="function">
    <text evidence="2 9 11">Excises uracil residues from the DNA which can arise as a result of misincorporation of dUMP residues by DNA polymerase or due to deamination of cytosine.</text>
</comment>
<dbReference type="InterPro" id="IPR005122">
    <property type="entry name" value="Uracil-DNA_glycosylase-like"/>
</dbReference>
<dbReference type="NCBIfam" id="NF003589">
    <property type="entry name" value="PRK05254.1-2"/>
    <property type="match status" value="1"/>
</dbReference>